<comment type="caution">
    <text evidence="1">The sequence shown here is derived from an EMBL/GenBank/DDBJ whole genome shotgun (WGS) entry which is preliminary data.</text>
</comment>
<evidence type="ECO:0000313" key="2">
    <source>
        <dbReference type="Proteomes" id="UP001223547"/>
    </source>
</evidence>
<reference evidence="1 2" key="1">
    <citation type="submission" date="2023-05" db="EMBL/GenBank/DDBJ databases">
        <title>Marinobacter albus sp. nov., a marine bacterium isolated from sand in a coastal intertidal zone of huludao.</title>
        <authorList>
            <person name="Deng T."/>
        </authorList>
    </citation>
    <scope>NUCLEOTIDE SEQUENCE [LARGE SCALE GENOMIC DNA]</scope>
    <source>
        <strain evidence="1 2">M216</strain>
    </source>
</reference>
<protein>
    <submittedName>
        <fullName evidence="1">Uncharacterized protein</fullName>
    </submittedName>
</protein>
<evidence type="ECO:0000313" key="1">
    <source>
        <dbReference type="EMBL" id="MDK9556898.1"/>
    </source>
</evidence>
<proteinExistence type="predicted"/>
<dbReference type="Proteomes" id="UP001223547">
    <property type="component" value="Unassembled WGS sequence"/>
</dbReference>
<accession>A0ABT7H953</accession>
<gene>
    <name evidence="1" type="ORF">QQF73_04615</name>
</gene>
<dbReference type="RefSeq" id="WP_285367388.1">
    <property type="nucleotide sequence ID" value="NZ_JASSQD010000001.1"/>
</dbReference>
<name>A0ABT7H953_9GAMM</name>
<organism evidence="1 2">
    <name type="scientific">Marinobacter albus</name>
    <dbReference type="NCBI Taxonomy" id="3030833"/>
    <lineage>
        <taxon>Bacteria</taxon>
        <taxon>Pseudomonadati</taxon>
        <taxon>Pseudomonadota</taxon>
        <taxon>Gammaproteobacteria</taxon>
        <taxon>Pseudomonadales</taxon>
        <taxon>Marinobacteraceae</taxon>
        <taxon>Marinobacter</taxon>
    </lineage>
</organism>
<sequence>MRDRIVFKGHRYRNTGRAALWLLPLAVLLLIALALAPAVRASSDFYLAYRQWQPYDWPGEMPAATEVTRSQRGLGWRPEGTAGDIGLDYDYQILGIDTGEPAHNGHLHRLMVGGQWQHRLYRVEARAGLAGTSNMFKYQSFHDDVVNGRVALFREVRKDSPLSLGVGGDHRFGSFGWLPRVRWTHSGESGHWLADLPVLLRWQSPGNRWALHLARDGDRWATLDAAREVEGALYLREWRAELSYRISSGGAIWPGVVLGLGVSVDTRVRYRDLQAGTRDVRLGDALLGSFRLDW</sequence>
<dbReference type="EMBL" id="JASSQD010000001">
    <property type="protein sequence ID" value="MDK9556898.1"/>
    <property type="molecule type" value="Genomic_DNA"/>
</dbReference>
<keyword evidence="2" id="KW-1185">Reference proteome</keyword>